<keyword evidence="2" id="KW-1185">Reference proteome</keyword>
<name>A0ACD5YBC3_AVESA</name>
<evidence type="ECO:0000313" key="2">
    <source>
        <dbReference type="Proteomes" id="UP001732700"/>
    </source>
</evidence>
<dbReference type="EnsemblPlants" id="AVESA.00010b.r2.5DG0973950.1">
    <property type="protein sequence ID" value="AVESA.00010b.r2.5DG0973950.1.CDS"/>
    <property type="gene ID" value="AVESA.00010b.r2.5DG0973950"/>
</dbReference>
<accession>A0ACD5YBC3</accession>
<reference evidence="1" key="1">
    <citation type="submission" date="2021-05" db="EMBL/GenBank/DDBJ databases">
        <authorList>
            <person name="Scholz U."/>
            <person name="Mascher M."/>
            <person name="Fiebig A."/>
        </authorList>
    </citation>
    <scope>NUCLEOTIDE SEQUENCE [LARGE SCALE GENOMIC DNA]</scope>
</reference>
<proteinExistence type="predicted"/>
<protein>
    <submittedName>
        <fullName evidence="1">Uncharacterized protein</fullName>
    </submittedName>
</protein>
<sequence length="572" mass="61816">MGEALTKPTRRGTPSPVVLRATAAPRKTLAADHPIFTASRPPRVKGRRPDRIHARAHPLGIPTVVEGAPWTLKSPNNSPGIAGAPSGNPAPLSLFKPPTEDGIAAAHHHLRPPPLRPSDAPQAAAVLSVVVSRAASSRFHPSLSMAFWGVEVKPGKPYTHSYHSSHGRLRISQATLGSCDAVKRTVLQCVVGNKAPIVICSLNPRLAEMCHLEIELEEDGEVLFSVLGPSSVHLSGYYLRPSSRSGAGDDESESYGEDVGESDTDQDYDVSEDSYESDFIDDGDAEVPEDNGLSDSMDDGDVCSSPDRHKPASEKHAGKVERPRRLKKKHQVDSTKALLEDSSCTPIVRRKARSIFDSGSEDEDFLAKEEDSPLAKKTNAKVSKEIKPENGASKDETKKESRNARKRKSDTIIEDPASPMDETEVNGSSVPKQEAELKKKSKKKKRITSEAEDGKHSNNIRTLENGLVIEDLSAGNQDAKVATDGSKVYINYVGKLQDGKTVHSNAGEKPSKFKIGAKKVIPGWNLGIDGMHVGDKRRLTIPPSLCENGGKPVGEAPKNSTIIYEVELVKVK</sequence>
<reference evidence="1" key="2">
    <citation type="submission" date="2025-09" db="UniProtKB">
        <authorList>
            <consortium name="EnsemblPlants"/>
        </authorList>
    </citation>
    <scope>IDENTIFICATION</scope>
</reference>
<evidence type="ECO:0000313" key="1">
    <source>
        <dbReference type="EnsemblPlants" id="AVESA.00010b.r2.5DG0973950.1.CDS"/>
    </source>
</evidence>
<dbReference type="Proteomes" id="UP001732700">
    <property type="component" value="Chromosome 5D"/>
</dbReference>
<organism evidence="1 2">
    <name type="scientific">Avena sativa</name>
    <name type="common">Oat</name>
    <dbReference type="NCBI Taxonomy" id="4498"/>
    <lineage>
        <taxon>Eukaryota</taxon>
        <taxon>Viridiplantae</taxon>
        <taxon>Streptophyta</taxon>
        <taxon>Embryophyta</taxon>
        <taxon>Tracheophyta</taxon>
        <taxon>Spermatophyta</taxon>
        <taxon>Magnoliopsida</taxon>
        <taxon>Liliopsida</taxon>
        <taxon>Poales</taxon>
        <taxon>Poaceae</taxon>
        <taxon>BOP clade</taxon>
        <taxon>Pooideae</taxon>
        <taxon>Poodae</taxon>
        <taxon>Poeae</taxon>
        <taxon>Poeae Chloroplast Group 1 (Aveneae type)</taxon>
        <taxon>Aveninae</taxon>
        <taxon>Avena</taxon>
    </lineage>
</organism>